<gene>
    <name evidence="2" type="ORF">DPMN_067433</name>
</gene>
<feature type="region of interest" description="Disordered" evidence="1">
    <location>
        <begin position="1"/>
        <end position="23"/>
    </location>
</feature>
<organism evidence="2 3">
    <name type="scientific">Dreissena polymorpha</name>
    <name type="common">Zebra mussel</name>
    <name type="synonym">Mytilus polymorpha</name>
    <dbReference type="NCBI Taxonomy" id="45954"/>
    <lineage>
        <taxon>Eukaryota</taxon>
        <taxon>Metazoa</taxon>
        <taxon>Spiralia</taxon>
        <taxon>Lophotrochozoa</taxon>
        <taxon>Mollusca</taxon>
        <taxon>Bivalvia</taxon>
        <taxon>Autobranchia</taxon>
        <taxon>Heteroconchia</taxon>
        <taxon>Euheterodonta</taxon>
        <taxon>Imparidentia</taxon>
        <taxon>Neoheterodontei</taxon>
        <taxon>Myida</taxon>
        <taxon>Dreissenoidea</taxon>
        <taxon>Dreissenidae</taxon>
        <taxon>Dreissena</taxon>
    </lineage>
</organism>
<sequence length="60" mass="6774">MTRKAVQLSGKRSGWHTRFSPRRPGSIPGPGAYEFMWWSLYRTSGISSGYSGFPPQHKTT</sequence>
<comment type="caution">
    <text evidence="2">The sequence shown here is derived from an EMBL/GenBank/DDBJ whole genome shotgun (WGS) entry which is preliminary data.</text>
</comment>
<proteinExistence type="predicted"/>
<evidence type="ECO:0000313" key="2">
    <source>
        <dbReference type="EMBL" id="KAH3707994.1"/>
    </source>
</evidence>
<keyword evidence="3" id="KW-1185">Reference proteome</keyword>
<name>A0A9D3YXX9_DREPO</name>
<reference evidence="2" key="1">
    <citation type="journal article" date="2019" name="bioRxiv">
        <title>The Genome of the Zebra Mussel, Dreissena polymorpha: A Resource for Invasive Species Research.</title>
        <authorList>
            <person name="McCartney M.A."/>
            <person name="Auch B."/>
            <person name="Kono T."/>
            <person name="Mallez S."/>
            <person name="Zhang Y."/>
            <person name="Obille A."/>
            <person name="Becker A."/>
            <person name="Abrahante J.E."/>
            <person name="Garbe J."/>
            <person name="Badalamenti J.P."/>
            <person name="Herman A."/>
            <person name="Mangelson H."/>
            <person name="Liachko I."/>
            <person name="Sullivan S."/>
            <person name="Sone E.D."/>
            <person name="Koren S."/>
            <person name="Silverstein K.A.T."/>
            <person name="Beckman K.B."/>
            <person name="Gohl D.M."/>
        </authorList>
    </citation>
    <scope>NUCLEOTIDE SEQUENCE</scope>
    <source>
        <strain evidence="2">Duluth1</strain>
        <tissue evidence="2">Whole animal</tissue>
    </source>
</reference>
<dbReference type="Proteomes" id="UP000828390">
    <property type="component" value="Unassembled WGS sequence"/>
</dbReference>
<dbReference type="EMBL" id="JAIWYP010000014">
    <property type="protein sequence ID" value="KAH3707994.1"/>
    <property type="molecule type" value="Genomic_DNA"/>
</dbReference>
<evidence type="ECO:0000256" key="1">
    <source>
        <dbReference type="SAM" id="MobiDB-lite"/>
    </source>
</evidence>
<protein>
    <submittedName>
        <fullName evidence="2">Uncharacterized protein</fullName>
    </submittedName>
</protein>
<accession>A0A9D3YXX9</accession>
<dbReference type="AlphaFoldDB" id="A0A9D3YXX9"/>
<reference evidence="2" key="2">
    <citation type="submission" date="2020-11" db="EMBL/GenBank/DDBJ databases">
        <authorList>
            <person name="McCartney M.A."/>
            <person name="Auch B."/>
            <person name="Kono T."/>
            <person name="Mallez S."/>
            <person name="Becker A."/>
            <person name="Gohl D.M."/>
            <person name="Silverstein K.A.T."/>
            <person name="Koren S."/>
            <person name="Bechman K.B."/>
            <person name="Herman A."/>
            <person name="Abrahante J.E."/>
            <person name="Garbe J."/>
        </authorList>
    </citation>
    <scope>NUCLEOTIDE SEQUENCE</scope>
    <source>
        <strain evidence="2">Duluth1</strain>
        <tissue evidence="2">Whole animal</tissue>
    </source>
</reference>
<evidence type="ECO:0000313" key="3">
    <source>
        <dbReference type="Proteomes" id="UP000828390"/>
    </source>
</evidence>